<dbReference type="AlphaFoldDB" id="A0A382NGB2"/>
<dbReference type="EMBL" id="UINC01099914">
    <property type="protein sequence ID" value="SVC59548.1"/>
    <property type="molecule type" value="Genomic_DNA"/>
</dbReference>
<dbReference type="Gene3D" id="3.40.30.10">
    <property type="entry name" value="Glutaredoxin"/>
    <property type="match status" value="1"/>
</dbReference>
<evidence type="ECO:0008006" key="2">
    <source>
        <dbReference type="Google" id="ProtNLM"/>
    </source>
</evidence>
<reference evidence="1" key="1">
    <citation type="submission" date="2018-05" db="EMBL/GenBank/DDBJ databases">
        <authorList>
            <person name="Lanie J.A."/>
            <person name="Ng W.-L."/>
            <person name="Kazmierczak K.M."/>
            <person name="Andrzejewski T.M."/>
            <person name="Davidsen T.M."/>
            <person name="Wayne K.J."/>
            <person name="Tettelin H."/>
            <person name="Glass J.I."/>
            <person name="Rusch D."/>
            <person name="Podicherti R."/>
            <person name="Tsui H.-C.T."/>
            <person name="Winkler M.E."/>
        </authorList>
    </citation>
    <scope>NUCLEOTIDE SEQUENCE</scope>
</reference>
<organism evidence="1">
    <name type="scientific">marine metagenome</name>
    <dbReference type="NCBI Taxonomy" id="408172"/>
    <lineage>
        <taxon>unclassified sequences</taxon>
        <taxon>metagenomes</taxon>
        <taxon>ecological metagenomes</taxon>
    </lineage>
</organism>
<dbReference type="SUPFAM" id="SSF52833">
    <property type="entry name" value="Thioredoxin-like"/>
    <property type="match status" value="1"/>
</dbReference>
<name>A0A382NGB2_9ZZZZ</name>
<proteinExistence type="predicted"/>
<protein>
    <recommendedName>
        <fullName evidence="2">TlpA family protein disulfide reductase</fullName>
    </recommendedName>
</protein>
<feature type="non-terminal residue" evidence="1">
    <location>
        <position position="1"/>
    </location>
</feature>
<accession>A0A382NGB2</accession>
<sequence>VDIDGTKRVLPFLKKMKIFSFPVYYDPKSELLKKLKISRLPTTIFLDLDGGVIASLQGTFTWKLEETYKLLQKIYLN</sequence>
<dbReference type="InterPro" id="IPR036249">
    <property type="entry name" value="Thioredoxin-like_sf"/>
</dbReference>
<gene>
    <name evidence="1" type="ORF">METZ01_LOCUS312402</name>
</gene>
<evidence type="ECO:0000313" key="1">
    <source>
        <dbReference type="EMBL" id="SVC59548.1"/>
    </source>
</evidence>